<dbReference type="PANTHER" id="PTHR30043:SF1">
    <property type="entry name" value="ABC TRANSPORT SYSTEM PERMEASE PROTEIN P69"/>
    <property type="match status" value="1"/>
</dbReference>
<evidence type="ECO:0000256" key="6">
    <source>
        <dbReference type="ARBA" id="ARBA00023136"/>
    </source>
</evidence>
<evidence type="ECO:0000256" key="4">
    <source>
        <dbReference type="ARBA" id="ARBA00022692"/>
    </source>
</evidence>
<feature type="transmembrane region" description="Helical" evidence="7">
    <location>
        <begin position="151"/>
        <end position="171"/>
    </location>
</feature>
<evidence type="ECO:0000259" key="8">
    <source>
        <dbReference type="PROSITE" id="PS50928"/>
    </source>
</evidence>
<evidence type="ECO:0000313" key="10">
    <source>
        <dbReference type="Proteomes" id="UP001164909"/>
    </source>
</evidence>
<proteinExistence type="inferred from homology"/>
<dbReference type="NCBIfam" id="TIGR01097">
    <property type="entry name" value="PhnE"/>
    <property type="match status" value="1"/>
</dbReference>
<protein>
    <submittedName>
        <fullName evidence="9">Phosphonate ABC transporter, permease protein PhnE</fullName>
    </submittedName>
</protein>
<gene>
    <name evidence="9" type="primary">phnE</name>
    <name evidence="9" type="ORF">OTK00_001985</name>
</gene>
<evidence type="ECO:0000256" key="3">
    <source>
        <dbReference type="ARBA" id="ARBA00022475"/>
    </source>
</evidence>
<evidence type="ECO:0000256" key="1">
    <source>
        <dbReference type="ARBA" id="ARBA00004651"/>
    </source>
</evidence>
<dbReference type="RefSeq" id="WP_052670852.1">
    <property type="nucleotide sequence ID" value="NZ_CP113865.1"/>
</dbReference>
<evidence type="ECO:0000256" key="7">
    <source>
        <dbReference type="RuleBase" id="RU363032"/>
    </source>
</evidence>
<organism evidence="9 10">
    <name type="scientific">Caldicellulosiruptor morganii</name>
    <dbReference type="NCBI Taxonomy" id="1387555"/>
    <lineage>
        <taxon>Bacteria</taxon>
        <taxon>Bacillati</taxon>
        <taxon>Bacillota</taxon>
        <taxon>Bacillota incertae sedis</taxon>
        <taxon>Caldicellulosiruptorales</taxon>
        <taxon>Caldicellulosiruptoraceae</taxon>
        <taxon>Caldicellulosiruptor</taxon>
    </lineage>
</organism>
<name>A0ABY7BKZ2_9FIRM</name>
<dbReference type="InterPro" id="IPR005769">
    <property type="entry name" value="PhnE/PtxC"/>
</dbReference>
<feature type="transmembrane region" description="Helical" evidence="7">
    <location>
        <begin position="206"/>
        <end position="225"/>
    </location>
</feature>
<feature type="transmembrane region" description="Helical" evidence="7">
    <location>
        <begin position="102"/>
        <end position="121"/>
    </location>
</feature>
<evidence type="ECO:0000256" key="2">
    <source>
        <dbReference type="ARBA" id="ARBA00022448"/>
    </source>
</evidence>
<comment type="similarity">
    <text evidence="7">Belongs to the binding-protein-dependent transport system permease family.</text>
</comment>
<keyword evidence="10" id="KW-1185">Reference proteome</keyword>
<dbReference type="InterPro" id="IPR000515">
    <property type="entry name" value="MetI-like"/>
</dbReference>
<feature type="transmembrane region" description="Helical" evidence="7">
    <location>
        <begin position="231"/>
        <end position="249"/>
    </location>
</feature>
<accession>A0ABY7BKZ2</accession>
<comment type="subcellular location">
    <subcellularLocation>
        <location evidence="1 7">Cell membrane</location>
        <topology evidence="1 7">Multi-pass membrane protein</topology>
    </subcellularLocation>
</comment>
<dbReference type="InterPro" id="IPR035906">
    <property type="entry name" value="MetI-like_sf"/>
</dbReference>
<dbReference type="Proteomes" id="UP001164909">
    <property type="component" value="Chromosome"/>
</dbReference>
<dbReference type="Pfam" id="PF00528">
    <property type="entry name" value="BPD_transp_1"/>
    <property type="match status" value="1"/>
</dbReference>
<dbReference type="CDD" id="cd06261">
    <property type="entry name" value="TM_PBP2"/>
    <property type="match status" value="1"/>
</dbReference>
<reference evidence="9" key="1">
    <citation type="submission" date="2022-12" db="EMBL/GenBank/DDBJ databases">
        <authorList>
            <person name="Bing R.G."/>
            <person name="Willard D.J."/>
            <person name="Manesh M.J.H."/>
            <person name="Laemthong T."/>
            <person name="Crosby J.R."/>
            <person name="Kelly R.M."/>
        </authorList>
    </citation>
    <scope>NUCLEOTIDE SEQUENCE</scope>
    <source>
        <strain evidence="9">DSM 8990</strain>
    </source>
</reference>
<feature type="transmembrane region" description="Helical" evidence="7">
    <location>
        <begin position="39"/>
        <end position="57"/>
    </location>
</feature>
<feature type="domain" description="ABC transmembrane type-1" evidence="8">
    <location>
        <begin position="96"/>
        <end position="279"/>
    </location>
</feature>
<dbReference type="PANTHER" id="PTHR30043">
    <property type="entry name" value="PHOSPHONATES TRANSPORT SYSTEM PERMEASE PROTEIN"/>
    <property type="match status" value="1"/>
</dbReference>
<evidence type="ECO:0000313" key="9">
    <source>
        <dbReference type="EMBL" id="WAM33484.1"/>
    </source>
</evidence>
<dbReference type="EMBL" id="CP113865">
    <property type="protein sequence ID" value="WAM33484.1"/>
    <property type="molecule type" value="Genomic_DNA"/>
</dbReference>
<keyword evidence="4 7" id="KW-0812">Transmembrane</keyword>
<dbReference type="SUPFAM" id="SSF161098">
    <property type="entry name" value="MetI-like"/>
    <property type="match status" value="1"/>
</dbReference>
<feature type="transmembrane region" description="Helical" evidence="7">
    <location>
        <begin position="261"/>
        <end position="282"/>
    </location>
</feature>
<keyword evidence="6 7" id="KW-0472">Membrane</keyword>
<dbReference type="PROSITE" id="PS50928">
    <property type="entry name" value="ABC_TM1"/>
    <property type="match status" value="1"/>
</dbReference>
<keyword evidence="2 7" id="KW-0813">Transport</keyword>
<keyword evidence="3" id="KW-1003">Cell membrane</keyword>
<dbReference type="Gene3D" id="1.10.3720.10">
    <property type="entry name" value="MetI-like"/>
    <property type="match status" value="1"/>
</dbReference>
<keyword evidence="5 7" id="KW-1133">Transmembrane helix</keyword>
<sequence>MKKKSMPEFNGGKKQQLNEDLGKKLDNIASNDSNIHKKGFLPILVFMLIIVSVLWGTDYLQFDYQRLVEGTFEMFKIFKLMIPPDLTEWRDVFEGLLETFQIAWLGTIIASIIAFLLCFLGAANVSPMPLLVMIVRGFAAIMRAIPALVWALIFVAALGLGPLPGILAIGIHGTGMQIRVFSDSIEEIDSGILEALKASGANWFQMISRGVLPAIWPSLLGWFLLRLDIDLRYSSVMGIVGAGGIGWLLTRAMRMYQFKKALFIVIVIFSMLFLIERLNVYIKSKVLRLH</sequence>
<evidence type="ECO:0000256" key="5">
    <source>
        <dbReference type="ARBA" id="ARBA00022989"/>
    </source>
</evidence>